<reference evidence="33 34" key="1">
    <citation type="submission" date="2016-03" db="EMBL/GenBank/DDBJ databases">
        <title>Comparative genomics of Rickettsiella.</title>
        <authorList>
            <person name="Chandler C."/>
            <person name="Wang Y."/>
        </authorList>
    </citation>
    <scope>NUCLEOTIDE SEQUENCE [LARGE SCALE GENOMIC DNA]</scope>
    <source>
        <strain evidence="33 34">RCFS May 2013</strain>
    </source>
</reference>
<dbReference type="AlphaFoldDB" id="A0A1J8NH07"/>
<keyword evidence="8" id="KW-1003">Cell membrane</keyword>
<dbReference type="PANTHER" id="PTHR32282">
    <property type="entry name" value="BINDING PROTEIN TRANSPEPTIDASE, PUTATIVE-RELATED"/>
    <property type="match status" value="1"/>
</dbReference>
<keyword evidence="12" id="KW-0328">Glycosyltransferase</keyword>
<evidence type="ECO:0000256" key="16">
    <source>
        <dbReference type="ARBA" id="ARBA00022960"/>
    </source>
</evidence>
<evidence type="ECO:0000256" key="8">
    <source>
        <dbReference type="ARBA" id="ARBA00022475"/>
    </source>
</evidence>
<dbReference type="Pfam" id="PF17092">
    <property type="entry name" value="PCB_OB"/>
    <property type="match status" value="1"/>
</dbReference>
<dbReference type="InterPro" id="IPR050396">
    <property type="entry name" value="Glycosyltr_51/Transpeptidase"/>
</dbReference>
<evidence type="ECO:0000256" key="1">
    <source>
        <dbReference type="ARBA" id="ARBA00002624"/>
    </source>
</evidence>
<comment type="pathway">
    <text evidence="27">Glycan biosynthesis.</text>
</comment>
<keyword evidence="17" id="KW-0735">Signal-anchor</keyword>
<keyword evidence="34" id="KW-1185">Reference proteome</keyword>
<evidence type="ECO:0000256" key="5">
    <source>
        <dbReference type="ARBA" id="ARBA00007739"/>
    </source>
</evidence>
<keyword evidence="10" id="KW-0121">Carboxypeptidase</keyword>
<feature type="domain" description="Glycosyl transferase family 51" evidence="31">
    <location>
        <begin position="58"/>
        <end position="233"/>
    </location>
</feature>
<keyword evidence="14 29" id="KW-0812">Transmembrane</keyword>
<dbReference type="SUPFAM" id="SSF56601">
    <property type="entry name" value="beta-lactamase/transpeptidase-like"/>
    <property type="match status" value="1"/>
</dbReference>
<evidence type="ECO:0000256" key="23">
    <source>
        <dbReference type="ARBA" id="ARBA00023316"/>
    </source>
</evidence>
<keyword evidence="21" id="KW-0046">Antibiotic resistance</keyword>
<evidence type="ECO:0000256" key="13">
    <source>
        <dbReference type="ARBA" id="ARBA00022679"/>
    </source>
</evidence>
<dbReference type="OrthoDB" id="9766909at2"/>
<evidence type="ECO:0000256" key="25">
    <source>
        <dbReference type="ARBA" id="ARBA00044770"/>
    </source>
</evidence>
<feature type="compositionally biased region" description="Polar residues" evidence="28">
    <location>
        <begin position="814"/>
        <end position="823"/>
    </location>
</feature>
<dbReference type="GO" id="GO:0006508">
    <property type="term" value="P:proteolysis"/>
    <property type="evidence" value="ECO:0007669"/>
    <property type="project" value="UniProtKB-KW"/>
</dbReference>
<comment type="function">
    <text evidence="1">Cell wall formation. Synthesis of cross-linked peptidoglycan from the lipid intermediates. The enzyme has a penicillin-insensitive transglycosylase N-terminal domain (formation of linear glycan strands) and a penicillin-sensitive transpeptidase C-terminal domain (cross-linking of the peptide subunits).</text>
</comment>
<dbReference type="Gene3D" id="1.10.3810.10">
    <property type="entry name" value="Biosynthetic peptidoglycan transglycosylase-like"/>
    <property type="match status" value="1"/>
</dbReference>
<evidence type="ECO:0000256" key="28">
    <source>
        <dbReference type="SAM" id="MobiDB-lite"/>
    </source>
</evidence>
<keyword evidence="20 29" id="KW-0472">Membrane</keyword>
<comment type="subcellular location">
    <subcellularLocation>
        <location evidence="2">Cell inner membrane</location>
        <topology evidence="2">Single-pass type II membrane protein</topology>
    </subcellularLocation>
</comment>
<evidence type="ECO:0000256" key="7">
    <source>
        <dbReference type="ARBA" id="ARBA00018638"/>
    </source>
</evidence>
<comment type="catalytic activity">
    <reaction evidence="26">
        <text>[GlcNAc-(1-&gt;4)-Mur2Ac(oyl-L-Ala-gamma-D-Glu-L-Lys-D-Ala-D-Ala)](n)-di-trans,octa-cis-undecaprenyl diphosphate + beta-D-GlcNAc-(1-&gt;4)-Mur2Ac(oyl-L-Ala-gamma-D-Glu-L-Lys-D-Ala-D-Ala)-di-trans,octa-cis-undecaprenyl diphosphate = [GlcNAc-(1-&gt;4)-Mur2Ac(oyl-L-Ala-gamma-D-Glu-L-Lys-D-Ala-D-Ala)](n+1)-di-trans,octa-cis-undecaprenyl diphosphate + di-trans,octa-cis-undecaprenyl diphosphate + H(+)</text>
        <dbReference type="Rhea" id="RHEA:23708"/>
        <dbReference type="Rhea" id="RHEA-COMP:9602"/>
        <dbReference type="Rhea" id="RHEA-COMP:9603"/>
        <dbReference type="ChEBI" id="CHEBI:15378"/>
        <dbReference type="ChEBI" id="CHEBI:58405"/>
        <dbReference type="ChEBI" id="CHEBI:60033"/>
        <dbReference type="ChEBI" id="CHEBI:78435"/>
        <dbReference type="EC" id="2.4.99.28"/>
    </reaction>
</comment>
<evidence type="ECO:0000256" key="29">
    <source>
        <dbReference type="SAM" id="Phobius"/>
    </source>
</evidence>
<keyword evidence="13" id="KW-0808">Transferase</keyword>
<dbReference type="InterPro" id="IPR001264">
    <property type="entry name" value="Glyco_trans_51"/>
</dbReference>
<evidence type="ECO:0000313" key="33">
    <source>
        <dbReference type="EMBL" id="OIZ94194.1"/>
    </source>
</evidence>
<comment type="pathway">
    <text evidence="3">Cell wall biogenesis; peptidoglycan biosynthesis.</text>
</comment>
<feature type="compositionally biased region" description="Low complexity" evidence="28">
    <location>
        <begin position="793"/>
        <end position="807"/>
    </location>
</feature>
<dbReference type="GO" id="GO:0009002">
    <property type="term" value="F:serine-type D-Ala-D-Ala carboxypeptidase activity"/>
    <property type="evidence" value="ECO:0007669"/>
    <property type="project" value="UniProtKB-EC"/>
</dbReference>
<dbReference type="EC" id="3.4.16.4" evidence="6"/>
<keyword evidence="18" id="KW-0573">Peptidoglycan synthesis</keyword>
<evidence type="ECO:0000259" key="31">
    <source>
        <dbReference type="Pfam" id="PF00912"/>
    </source>
</evidence>
<dbReference type="Pfam" id="PF00912">
    <property type="entry name" value="Transgly"/>
    <property type="match status" value="1"/>
</dbReference>
<name>A0A1J8NH07_9COXI</name>
<dbReference type="EC" id="2.4.99.28" evidence="25"/>
<dbReference type="GO" id="GO:0046677">
    <property type="term" value="P:response to antibiotic"/>
    <property type="evidence" value="ECO:0007669"/>
    <property type="project" value="UniProtKB-KW"/>
</dbReference>
<organism evidence="33 34">
    <name type="scientific">Candidatus Rickettsiella isopodorum</name>
    <dbReference type="NCBI Taxonomy" id="1225476"/>
    <lineage>
        <taxon>Bacteria</taxon>
        <taxon>Pseudomonadati</taxon>
        <taxon>Pseudomonadota</taxon>
        <taxon>Gammaproteobacteria</taxon>
        <taxon>Legionellales</taxon>
        <taxon>Coxiellaceae</taxon>
        <taxon>Rickettsiella</taxon>
    </lineage>
</organism>
<dbReference type="GO" id="GO:0008658">
    <property type="term" value="F:penicillin binding"/>
    <property type="evidence" value="ECO:0007669"/>
    <property type="project" value="InterPro"/>
</dbReference>
<evidence type="ECO:0000256" key="22">
    <source>
        <dbReference type="ARBA" id="ARBA00023268"/>
    </source>
</evidence>
<dbReference type="RefSeq" id="WP_071662688.1">
    <property type="nucleotide sequence ID" value="NZ_LUKY01000033.1"/>
</dbReference>
<dbReference type="GO" id="GO:0008955">
    <property type="term" value="F:peptidoglycan glycosyltransferase activity"/>
    <property type="evidence" value="ECO:0007669"/>
    <property type="project" value="UniProtKB-EC"/>
</dbReference>
<feature type="region of interest" description="Disordered" evidence="28">
    <location>
        <begin position="778"/>
        <end position="823"/>
    </location>
</feature>
<evidence type="ECO:0000256" key="18">
    <source>
        <dbReference type="ARBA" id="ARBA00022984"/>
    </source>
</evidence>
<dbReference type="Pfam" id="PF00905">
    <property type="entry name" value="Transpeptidase"/>
    <property type="match status" value="1"/>
</dbReference>
<dbReference type="InterPro" id="IPR023346">
    <property type="entry name" value="Lysozyme-like_dom_sf"/>
</dbReference>
<feature type="compositionally biased region" description="Polar residues" evidence="28">
    <location>
        <begin position="778"/>
        <end position="787"/>
    </location>
</feature>
<evidence type="ECO:0000256" key="10">
    <source>
        <dbReference type="ARBA" id="ARBA00022645"/>
    </source>
</evidence>
<evidence type="ECO:0000256" key="15">
    <source>
        <dbReference type="ARBA" id="ARBA00022801"/>
    </source>
</evidence>
<dbReference type="SUPFAM" id="SSF53955">
    <property type="entry name" value="Lysozyme-like"/>
    <property type="match status" value="1"/>
</dbReference>
<comment type="similarity">
    <text evidence="4">In the C-terminal section; belongs to the transpeptidase family.</text>
</comment>
<feature type="domain" description="Penicillin-binding protein transpeptidase" evidence="30">
    <location>
        <begin position="431"/>
        <end position="718"/>
    </location>
</feature>
<evidence type="ECO:0000256" key="4">
    <source>
        <dbReference type="ARBA" id="ARBA00007090"/>
    </source>
</evidence>
<dbReference type="EMBL" id="LUKY01000033">
    <property type="protein sequence ID" value="OIZ94194.1"/>
    <property type="molecule type" value="Genomic_DNA"/>
</dbReference>
<keyword evidence="16" id="KW-0133">Cell shape</keyword>
<keyword evidence="22" id="KW-0511">Multifunctional enzyme</keyword>
<dbReference type="InterPro" id="IPR012338">
    <property type="entry name" value="Beta-lactam/transpept-like"/>
</dbReference>
<evidence type="ECO:0000256" key="21">
    <source>
        <dbReference type="ARBA" id="ARBA00023251"/>
    </source>
</evidence>
<evidence type="ECO:0000313" key="34">
    <source>
        <dbReference type="Proteomes" id="UP000183924"/>
    </source>
</evidence>
<comment type="catalytic activity">
    <reaction evidence="24">
        <text>Preferential cleavage: (Ac)2-L-Lys-D-Ala-|-D-Ala. Also transpeptidation of peptidyl-alanyl moieties that are N-acyl substituents of D-alanine.</text>
        <dbReference type="EC" id="3.4.16.4"/>
    </reaction>
</comment>
<comment type="caution">
    <text evidence="33">The sequence shown here is derived from an EMBL/GenBank/DDBJ whole genome shotgun (WGS) entry which is preliminary data.</text>
</comment>
<comment type="similarity">
    <text evidence="5">In the N-terminal section; belongs to the glycosyltransferase 51 family.</text>
</comment>
<dbReference type="NCBIfam" id="TIGR02074">
    <property type="entry name" value="PBP_1a_fam"/>
    <property type="match status" value="1"/>
</dbReference>
<dbReference type="FunFam" id="1.10.3810.10:FF:000003">
    <property type="entry name" value="Penicillin-binding protein 1a"/>
    <property type="match status" value="1"/>
</dbReference>
<keyword evidence="15" id="KW-0378">Hydrolase</keyword>
<evidence type="ECO:0000256" key="27">
    <source>
        <dbReference type="ARBA" id="ARBA00060592"/>
    </source>
</evidence>
<gene>
    <name evidence="33" type="ORF">A1D18_04875</name>
</gene>
<evidence type="ECO:0000256" key="12">
    <source>
        <dbReference type="ARBA" id="ARBA00022676"/>
    </source>
</evidence>
<evidence type="ECO:0000256" key="17">
    <source>
        <dbReference type="ARBA" id="ARBA00022968"/>
    </source>
</evidence>
<keyword evidence="19 29" id="KW-1133">Transmembrane helix</keyword>
<proteinExistence type="inferred from homology"/>
<evidence type="ECO:0000256" key="14">
    <source>
        <dbReference type="ARBA" id="ARBA00022692"/>
    </source>
</evidence>
<evidence type="ECO:0000256" key="19">
    <source>
        <dbReference type="ARBA" id="ARBA00022989"/>
    </source>
</evidence>
<evidence type="ECO:0000259" key="30">
    <source>
        <dbReference type="Pfam" id="PF00905"/>
    </source>
</evidence>
<dbReference type="PANTHER" id="PTHR32282:SF27">
    <property type="entry name" value="PENICILLIN-BINDING PROTEIN 1A"/>
    <property type="match status" value="1"/>
</dbReference>
<evidence type="ECO:0000256" key="2">
    <source>
        <dbReference type="ARBA" id="ARBA00004249"/>
    </source>
</evidence>
<evidence type="ECO:0000259" key="32">
    <source>
        <dbReference type="Pfam" id="PF17092"/>
    </source>
</evidence>
<dbReference type="Proteomes" id="UP000183924">
    <property type="component" value="Unassembled WGS sequence"/>
</dbReference>
<feature type="domain" description="Penicillin-binding protein OB-like" evidence="32">
    <location>
        <begin position="321"/>
        <end position="429"/>
    </location>
</feature>
<evidence type="ECO:0000256" key="3">
    <source>
        <dbReference type="ARBA" id="ARBA00004752"/>
    </source>
</evidence>
<dbReference type="UniPathway" id="UPA00219"/>
<evidence type="ECO:0000256" key="11">
    <source>
        <dbReference type="ARBA" id="ARBA00022670"/>
    </source>
</evidence>
<evidence type="ECO:0000256" key="26">
    <source>
        <dbReference type="ARBA" id="ARBA00049902"/>
    </source>
</evidence>
<accession>A0A1J8NH07</accession>
<dbReference type="InterPro" id="IPR001460">
    <property type="entry name" value="PCN-bd_Tpept"/>
</dbReference>
<evidence type="ECO:0000256" key="20">
    <source>
        <dbReference type="ARBA" id="ARBA00023136"/>
    </source>
</evidence>
<evidence type="ECO:0000256" key="9">
    <source>
        <dbReference type="ARBA" id="ARBA00022519"/>
    </source>
</evidence>
<dbReference type="GO" id="GO:0005886">
    <property type="term" value="C:plasma membrane"/>
    <property type="evidence" value="ECO:0007669"/>
    <property type="project" value="UniProtKB-SubCell"/>
</dbReference>
<dbReference type="InterPro" id="IPR036950">
    <property type="entry name" value="PBP_transglycosylase"/>
</dbReference>
<dbReference type="GO" id="GO:0030288">
    <property type="term" value="C:outer membrane-bounded periplasmic space"/>
    <property type="evidence" value="ECO:0007669"/>
    <property type="project" value="TreeGrafter"/>
</dbReference>
<dbReference type="Gene3D" id="3.40.710.10">
    <property type="entry name" value="DD-peptidase/beta-lactamase superfamily"/>
    <property type="match status" value="2"/>
</dbReference>
<dbReference type="GO" id="GO:0008360">
    <property type="term" value="P:regulation of cell shape"/>
    <property type="evidence" value="ECO:0007669"/>
    <property type="project" value="UniProtKB-KW"/>
</dbReference>
<dbReference type="GO" id="GO:0009252">
    <property type="term" value="P:peptidoglycan biosynthetic process"/>
    <property type="evidence" value="ECO:0007669"/>
    <property type="project" value="UniProtKB-UniPathway"/>
</dbReference>
<sequence length="823" mass="91625">MKRSNHFFRNFFLMLLSLFITLMVAGSLLYIYIDKQLPDVEELKSVQLPIPMRIYTSDGQPIAEFGELHRNLVRLNEVPNLMVKAFLATEDQRFLEHHGVDFYGLLRAASEVLLTGSKVQGGSTITMQVARNFYLSREKTFLRKFTEILLSLKIEREFTKEQILELYLNKIFLGNRAYGIAAAAQVYFNKTLNQLTLPEMATIAGLPKAPSAINPIVNPIAAKQRRDHVLLRMYELGYISKTTYEAAIATPMLTHAQTDIGGMIKAPYVAEMVRDMMYKSFGQDIYVKGYNVYTTINSAQQIAADKALRTSLLAYDKRHEYRKPKKNIAPLDANKVTHTLNALHRVASINGLQAAIVISVTDQAITALLVNNQMIFIPWQGVAWTMPHLDVTNLNPPPEVLKNKVHVGDVIRVQLTANNTWELSQIPKVQGALVALNPQTGAITALVGGFDYNLSKFNRVVQAERQPGSGFKPFIYAAALAKGYTLANVFNDAPLVFDIPGRDEPWRPQNDNHIFSGPTRLRVALAKSINLISVRLLQAIDVPYALTYVKRFGFNPKKLPRNLSLALGTGEVTPLELARAYAVFANSGFRITPYLIDHITDEQGQIIYKAEPKIACEACLRGEMEPPLTDEKNSPYAPQVIPADIAFLMTSALKDVIRYGTGSQARVLNRSDLAGKTGTTSDYVDTWFTGFNSNLVATVWIGFDQPSSVQEYGAKAALPMWIDFMRVALKGQAEKTMPQPTDIVIASIDPVTGNLLPNGTPGSILEYFRKDNLTRISTPEESTSFNAIDNPGEIPTDTTEPQTQTESSIEEKQNNNPSNEPVF</sequence>
<evidence type="ECO:0000256" key="6">
    <source>
        <dbReference type="ARBA" id="ARBA00012448"/>
    </source>
</evidence>
<dbReference type="InterPro" id="IPR031376">
    <property type="entry name" value="PCB_OB"/>
</dbReference>
<dbReference type="STRING" id="1225476.A1D18_04875"/>
<keyword evidence="11" id="KW-0645">Protease</keyword>
<feature type="transmembrane region" description="Helical" evidence="29">
    <location>
        <begin position="12"/>
        <end position="33"/>
    </location>
</feature>
<keyword evidence="9" id="KW-0997">Cell inner membrane</keyword>
<keyword evidence="23" id="KW-0961">Cell wall biogenesis/degradation</keyword>
<protein>
    <recommendedName>
        <fullName evidence="7">Penicillin-binding protein 1A</fullName>
        <ecNumber evidence="25">2.4.99.28</ecNumber>
        <ecNumber evidence="6">3.4.16.4</ecNumber>
    </recommendedName>
</protein>
<dbReference type="GO" id="GO:0071555">
    <property type="term" value="P:cell wall organization"/>
    <property type="evidence" value="ECO:0007669"/>
    <property type="project" value="UniProtKB-KW"/>
</dbReference>
<evidence type="ECO:0000256" key="24">
    <source>
        <dbReference type="ARBA" id="ARBA00034000"/>
    </source>
</evidence>